<dbReference type="InterPro" id="IPR000189">
    <property type="entry name" value="Transglyc_AS"/>
</dbReference>
<sequence>MILLNKIKPNAYKIYSQILYRIKIDKIKIYKLFVLFGAMAVIYYFLFFNPPTKLTSESLIDFLSRRNPPTWLVPSQPNTVIDIEQTKKIKRVKLAELKKKVYVVQLDFKNAPGKDESLNEESDLDEENTSNKSYGYRIRNDLSDAASTLLEFWSITIVTVPSQDPAQDQPQKMIVGEGSQPINLDDRVLRWQKEIETAAEKYDIEPALIAAVIEQESGGEPEALSPVGAIGLMQLMPSTAELMGVNPYDPAQNIDGGAHYLQQQLESFGSVQTALAAYNAGPGEAENGHWIKIPETLDYVQNVPVLIRKYERLWQENREKT</sequence>
<dbReference type="CDD" id="cd00254">
    <property type="entry name" value="LT-like"/>
    <property type="match status" value="1"/>
</dbReference>
<dbReference type="InterPro" id="IPR023346">
    <property type="entry name" value="Lysozyme-like_dom_sf"/>
</dbReference>
<reference evidence="4 5" key="1">
    <citation type="submission" date="2013-12" db="EMBL/GenBank/DDBJ databases">
        <authorList>
            <consortium name="DOE Joint Genome Institute"/>
            <person name="Smidt H."/>
            <person name="Huntemann M."/>
            <person name="Han J."/>
            <person name="Chen A."/>
            <person name="Kyrpides N."/>
            <person name="Mavromatis K."/>
            <person name="Markowitz V."/>
            <person name="Palaniappan K."/>
            <person name="Ivanova N."/>
            <person name="Schaumberg A."/>
            <person name="Pati A."/>
            <person name="Liolios K."/>
            <person name="Nordberg H.P."/>
            <person name="Cantor M.N."/>
            <person name="Hua S.X."/>
            <person name="Woyke T."/>
        </authorList>
    </citation>
    <scope>NUCLEOTIDE SEQUENCE [LARGE SCALE GENOMIC DNA]</scope>
    <source>
        <strain evidence="5">DSM 15288</strain>
    </source>
</reference>
<evidence type="ECO:0000313" key="4">
    <source>
        <dbReference type="EMBL" id="AHF07186.1"/>
    </source>
</evidence>
<evidence type="ECO:0000313" key="5">
    <source>
        <dbReference type="Proteomes" id="UP000010847"/>
    </source>
</evidence>
<dbReference type="GO" id="GO:0016020">
    <property type="term" value="C:membrane"/>
    <property type="evidence" value="ECO:0007669"/>
    <property type="project" value="InterPro"/>
</dbReference>
<dbReference type="PROSITE" id="PS00922">
    <property type="entry name" value="TRANSGLYCOSYLASE"/>
    <property type="match status" value="1"/>
</dbReference>
<evidence type="ECO:0000256" key="1">
    <source>
        <dbReference type="ARBA" id="ARBA00007734"/>
    </source>
</evidence>
<dbReference type="PANTHER" id="PTHR37423">
    <property type="entry name" value="SOLUBLE LYTIC MUREIN TRANSGLYCOSYLASE-RELATED"/>
    <property type="match status" value="1"/>
</dbReference>
<dbReference type="Gene3D" id="1.10.530.10">
    <property type="match status" value="1"/>
</dbReference>
<keyword evidence="2" id="KW-1133">Transmembrane helix</keyword>
<feature type="transmembrane region" description="Helical" evidence="2">
    <location>
        <begin position="29"/>
        <end position="48"/>
    </location>
</feature>
<dbReference type="GO" id="GO:0000270">
    <property type="term" value="P:peptidoglycan metabolic process"/>
    <property type="evidence" value="ECO:0007669"/>
    <property type="project" value="InterPro"/>
</dbReference>
<comment type="similarity">
    <text evidence="1">Belongs to the transglycosylase Slt family.</text>
</comment>
<dbReference type="EMBL" id="CP007032">
    <property type="protein sequence ID" value="AHF07186.1"/>
    <property type="molecule type" value="Genomic_DNA"/>
</dbReference>
<evidence type="ECO:0000256" key="2">
    <source>
        <dbReference type="SAM" id="Phobius"/>
    </source>
</evidence>
<dbReference type="AlphaFoldDB" id="W0EDQ8"/>
<dbReference type="STRING" id="871968.DESME_09120"/>
<dbReference type="PANTHER" id="PTHR37423:SF2">
    <property type="entry name" value="MEMBRANE-BOUND LYTIC MUREIN TRANSGLYCOSYLASE C"/>
    <property type="match status" value="1"/>
</dbReference>
<keyword evidence="5" id="KW-1185">Reference proteome</keyword>
<dbReference type="InterPro" id="IPR008258">
    <property type="entry name" value="Transglycosylase_SLT_dom_1"/>
</dbReference>
<keyword evidence="2" id="KW-0812">Transmembrane</keyword>
<organism evidence="4 5">
    <name type="scientific">Desulfitobacterium metallireducens DSM 15288</name>
    <dbReference type="NCBI Taxonomy" id="871968"/>
    <lineage>
        <taxon>Bacteria</taxon>
        <taxon>Bacillati</taxon>
        <taxon>Bacillota</taxon>
        <taxon>Clostridia</taxon>
        <taxon>Eubacteriales</taxon>
        <taxon>Desulfitobacteriaceae</taxon>
        <taxon>Desulfitobacterium</taxon>
    </lineage>
</organism>
<dbReference type="Pfam" id="PF01464">
    <property type="entry name" value="SLT"/>
    <property type="match status" value="1"/>
</dbReference>
<feature type="domain" description="Transglycosylase SLT" evidence="3">
    <location>
        <begin position="195"/>
        <end position="286"/>
    </location>
</feature>
<dbReference type="GO" id="GO:0008933">
    <property type="term" value="F:peptidoglycan lytic transglycosylase activity"/>
    <property type="evidence" value="ECO:0007669"/>
    <property type="project" value="InterPro"/>
</dbReference>
<dbReference type="Proteomes" id="UP000010847">
    <property type="component" value="Chromosome"/>
</dbReference>
<evidence type="ECO:0000259" key="3">
    <source>
        <dbReference type="Pfam" id="PF01464"/>
    </source>
</evidence>
<keyword evidence="2" id="KW-0472">Membrane</keyword>
<dbReference type="KEGG" id="dmt:DESME_09120"/>
<protein>
    <submittedName>
        <fullName evidence="4">Lytic transglycosylase</fullName>
    </submittedName>
</protein>
<dbReference type="HOGENOM" id="CLU_834027_0_0_9"/>
<proteinExistence type="inferred from homology"/>
<dbReference type="eggNOG" id="COG0741">
    <property type="taxonomic scope" value="Bacteria"/>
</dbReference>
<dbReference type="SUPFAM" id="SSF53955">
    <property type="entry name" value="Lysozyme-like"/>
    <property type="match status" value="1"/>
</dbReference>
<gene>
    <name evidence="4" type="ORF">DESME_09120</name>
</gene>
<accession>W0EDQ8</accession>
<name>W0EDQ8_9FIRM</name>